<reference evidence="3 4" key="1">
    <citation type="journal article" date="2021" name="BMC Genomics">
        <title>Telomere-to-telomere genome assembly of asparaginase-producing Trichoderma simmonsii.</title>
        <authorList>
            <person name="Chung D."/>
            <person name="Kwon Y.M."/>
            <person name="Yang Y."/>
        </authorList>
    </citation>
    <scope>NUCLEOTIDE SEQUENCE [LARGE SCALE GENOMIC DNA]</scope>
    <source>
        <strain evidence="3 4">GH-Sj1</strain>
    </source>
</reference>
<feature type="signal peptide" evidence="2">
    <location>
        <begin position="1"/>
        <end position="27"/>
    </location>
</feature>
<dbReference type="Proteomes" id="UP000826661">
    <property type="component" value="Chromosome I"/>
</dbReference>
<evidence type="ECO:0000256" key="1">
    <source>
        <dbReference type="SAM" id="MobiDB-lite"/>
    </source>
</evidence>
<evidence type="ECO:0000313" key="4">
    <source>
        <dbReference type="Proteomes" id="UP000826661"/>
    </source>
</evidence>
<proteinExistence type="predicted"/>
<keyword evidence="2" id="KW-0732">Signal</keyword>
<evidence type="ECO:0000256" key="2">
    <source>
        <dbReference type="SAM" id="SignalP"/>
    </source>
</evidence>
<organism evidence="3 4">
    <name type="scientific">Trichoderma simmonsii</name>
    <dbReference type="NCBI Taxonomy" id="1491479"/>
    <lineage>
        <taxon>Eukaryota</taxon>
        <taxon>Fungi</taxon>
        <taxon>Dikarya</taxon>
        <taxon>Ascomycota</taxon>
        <taxon>Pezizomycotina</taxon>
        <taxon>Sordariomycetes</taxon>
        <taxon>Hypocreomycetidae</taxon>
        <taxon>Hypocreales</taxon>
        <taxon>Hypocreaceae</taxon>
        <taxon>Trichoderma</taxon>
    </lineage>
</organism>
<name>A0A8G0P9R0_9HYPO</name>
<feature type="non-terminal residue" evidence="3">
    <location>
        <position position="1"/>
    </location>
</feature>
<feature type="chain" id="PRO_5033994100" evidence="2">
    <location>
        <begin position="28"/>
        <end position="124"/>
    </location>
</feature>
<dbReference type="AlphaFoldDB" id="A0A8G0P9R0"/>
<evidence type="ECO:0000313" key="3">
    <source>
        <dbReference type="EMBL" id="QYS93316.1"/>
    </source>
</evidence>
<keyword evidence="4" id="KW-1185">Reference proteome</keyword>
<accession>A0A8G0P9R0</accession>
<feature type="region of interest" description="Disordered" evidence="1">
    <location>
        <begin position="99"/>
        <end position="118"/>
    </location>
</feature>
<sequence length="124" mass="13731">QMLHNAKRAGALQIASLFCLQLPLCVCTSQRNGKEPEEESVPSLILSPQLLISSSPLSTKHITHSFSPTTNAQNPSRKKAKMAKKWWTIRDFKCETGCGTHAQTKTKKNGPARGPPQFSFRLVE</sequence>
<protein>
    <submittedName>
        <fullName evidence="3">Uncharacterized protein</fullName>
    </submittedName>
</protein>
<dbReference type="EMBL" id="CP075864">
    <property type="protein sequence ID" value="QYS93316.1"/>
    <property type="molecule type" value="Genomic_DNA"/>
</dbReference>
<gene>
    <name evidence="3" type="ORF">H0G86_000695</name>
</gene>